<gene>
    <name evidence="1" type="ORF">METZ01_LOCUS155899</name>
</gene>
<feature type="non-terminal residue" evidence="1">
    <location>
        <position position="157"/>
    </location>
</feature>
<sequence>MKSLSPLIILGIILSIGFSQTYDPETGEVIKDKKKSQIQFDPTTGQTISNIQVKSTFQSSYSVRQLAYRDAVDNFNTQLTWSILGGGISLFSITPLAIVGTALGGDDLGFIGFLGGVSFAVVGVPKLLAKNESEPSQFVLQQHIISTLTNKEKQEYI</sequence>
<accession>A0A382ANB2</accession>
<evidence type="ECO:0000313" key="1">
    <source>
        <dbReference type="EMBL" id="SVB03045.1"/>
    </source>
</evidence>
<dbReference type="EMBL" id="UINC01026140">
    <property type="protein sequence ID" value="SVB03045.1"/>
    <property type="molecule type" value="Genomic_DNA"/>
</dbReference>
<proteinExistence type="predicted"/>
<dbReference type="AlphaFoldDB" id="A0A382ANB2"/>
<organism evidence="1">
    <name type="scientific">marine metagenome</name>
    <dbReference type="NCBI Taxonomy" id="408172"/>
    <lineage>
        <taxon>unclassified sequences</taxon>
        <taxon>metagenomes</taxon>
        <taxon>ecological metagenomes</taxon>
    </lineage>
</organism>
<name>A0A382ANB2_9ZZZZ</name>
<protein>
    <submittedName>
        <fullName evidence="1">Uncharacterized protein</fullName>
    </submittedName>
</protein>
<reference evidence="1" key="1">
    <citation type="submission" date="2018-05" db="EMBL/GenBank/DDBJ databases">
        <authorList>
            <person name="Lanie J.A."/>
            <person name="Ng W.-L."/>
            <person name="Kazmierczak K.M."/>
            <person name="Andrzejewski T.M."/>
            <person name="Davidsen T.M."/>
            <person name="Wayne K.J."/>
            <person name="Tettelin H."/>
            <person name="Glass J.I."/>
            <person name="Rusch D."/>
            <person name="Podicherti R."/>
            <person name="Tsui H.-C.T."/>
            <person name="Winkler M.E."/>
        </authorList>
    </citation>
    <scope>NUCLEOTIDE SEQUENCE</scope>
</reference>